<organism evidence="1 2">
    <name type="scientific">Actinopolyspora erythraea</name>
    <dbReference type="NCBI Taxonomy" id="414996"/>
    <lineage>
        <taxon>Bacteria</taxon>
        <taxon>Bacillati</taxon>
        <taxon>Actinomycetota</taxon>
        <taxon>Actinomycetes</taxon>
        <taxon>Actinopolysporales</taxon>
        <taxon>Actinopolysporaceae</taxon>
        <taxon>Actinopolyspora</taxon>
    </lineage>
</organism>
<reference evidence="1 2" key="1">
    <citation type="submission" date="2017-08" db="EMBL/GenBank/DDBJ databases">
        <title>The complete genome sequence of moderately halophilic actinomycete Actinopolyspora erythraea YIM 90600, the producer of novel erythromycin, novel actinopolysporins A-C and tubercidin.</title>
        <authorList>
            <person name="Yin M."/>
            <person name="Tang S."/>
        </authorList>
    </citation>
    <scope>NUCLEOTIDE SEQUENCE [LARGE SCALE GENOMIC DNA]</scope>
    <source>
        <strain evidence="1 2">YIM 90600</strain>
    </source>
</reference>
<dbReference type="EMBL" id="CP022752">
    <property type="protein sequence ID" value="ASU78495.1"/>
    <property type="molecule type" value="Genomic_DNA"/>
</dbReference>
<name>A0A223RRI7_9ACTN</name>
<dbReference type="KEGG" id="aey:CDG81_09620"/>
<evidence type="ECO:0000313" key="1">
    <source>
        <dbReference type="EMBL" id="ASU78495.1"/>
    </source>
</evidence>
<evidence type="ECO:0000313" key="2">
    <source>
        <dbReference type="Proteomes" id="UP000215043"/>
    </source>
</evidence>
<sequence length="460" mass="51150">MNREETETVYELKNEIESNKSCFKRNAAYFEGSQRLAAMGLAVPKDLQQLQTVVNWCGTYLGAINGRQKIEDFRLAGEAGAVDRLRDWWQANNLDEESDLAHLEALVQGRCYITVGYDEDDPATPVFTVESPESMYARINPRTRKVESALKIYERNENSEPKSIALYFPNETVYAEYGGSPNGWRETDRVQHNLGVVPVVPMVNRTRINDRDGTTEMRDVMGLTDAACRTLTNLQGAQELMALPQRYVLGATEDILQDANGEAIPSWQAYIANILTIPSDPDSGDVSVGQFSAADLRNFTEVIRTYETLVCSVTGLPTHYLGLSTENPASADAIRSSEGRLVKIVERKNSAFESAWEQAMRIGIMLVDGELDARFRRLETVWRNPATPTMSEKADAVRKLAGTNEPLIDRQSALEMMGMSPEEVQKIMDRMGNDPLNNLLSMVGENGSGGVQQSSKEDIG</sequence>
<dbReference type="AlphaFoldDB" id="A0A223RRI7"/>
<gene>
    <name evidence="1" type="ORF">CDG81_09620</name>
</gene>
<dbReference type="Pfam" id="PF05133">
    <property type="entry name" value="SPP1_portal"/>
    <property type="match status" value="1"/>
</dbReference>
<protein>
    <submittedName>
        <fullName evidence="1">Phage portal protein</fullName>
    </submittedName>
</protein>
<dbReference type="OrthoDB" id="1780383at2"/>
<accession>A0A223RRI7</accession>
<dbReference type="Proteomes" id="UP000215043">
    <property type="component" value="Chromosome"/>
</dbReference>
<proteinExistence type="predicted"/>
<dbReference type="InterPro" id="IPR021145">
    <property type="entry name" value="Portal_protein_SPP1_Gp6-like"/>
</dbReference>
<dbReference type="RefSeq" id="WP_052427960.1">
    <property type="nucleotide sequence ID" value="NZ_CP022752.1"/>
</dbReference>